<reference evidence="1 2" key="1">
    <citation type="journal article" date="2024" name="Plant J.">
        <title>Genome sequences and population genomics reveal climatic adaptation and genomic divergence between two closely related sweetgum species.</title>
        <authorList>
            <person name="Xu W.Q."/>
            <person name="Ren C.Q."/>
            <person name="Zhang X.Y."/>
            <person name="Comes H.P."/>
            <person name="Liu X.H."/>
            <person name="Li Y.G."/>
            <person name="Kettle C.J."/>
            <person name="Jalonen R."/>
            <person name="Gaisberger H."/>
            <person name="Ma Y.Z."/>
            <person name="Qiu Y.X."/>
        </authorList>
    </citation>
    <scope>NUCLEOTIDE SEQUENCE [LARGE SCALE GENOMIC DNA]</scope>
    <source>
        <strain evidence="1">Hangzhou</strain>
    </source>
</reference>
<name>A0AAP0S183_LIQFO</name>
<accession>A0AAP0S183</accession>
<gene>
    <name evidence="1" type="ORF">L1049_016368</name>
</gene>
<sequence length="91" mass="10552">MARVVHDWFSVACSNFISSRTYGSTLGLWKDKPPDDGIQVTMFSENPLKVHMVEMVLPRMSQHKLIQVTMCQFNMKLFDIHRRALAQLVSR</sequence>
<proteinExistence type="predicted"/>
<dbReference type="EMBL" id="JBBPBK010000003">
    <property type="protein sequence ID" value="KAK9287923.1"/>
    <property type="molecule type" value="Genomic_DNA"/>
</dbReference>
<evidence type="ECO:0000313" key="1">
    <source>
        <dbReference type="EMBL" id="KAK9287923.1"/>
    </source>
</evidence>
<organism evidence="1 2">
    <name type="scientific">Liquidambar formosana</name>
    <name type="common">Formosan gum</name>
    <dbReference type="NCBI Taxonomy" id="63359"/>
    <lineage>
        <taxon>Eukaryota</taxon>
        <taxon>Viridiplantae</taxon>
        <taxon>Streptophyta</taxon>
        <taxon>Embryophyta</taxon>
        <taxon>Tracheophyta</taxon>
        <taxon>Spermatophyta</taxon>
        <taxon>Magnoliopsida</taxon>
        <taxon>eudicotyledons</taxon>
        <taxon>Gunneridae</taxon>
        <taxon>Pentapetalae</taxon>
        <taxon>Saxifragales</taxon>
        <taxon>Altingiaceae</taxon>
        <taxon>Liquidambar</taxon>
    </lineage>
</organism>
<keyword evidence="2" id="KW-1185">Reference proteome</keyword>
<evidence type="ECO:0000313" key="2">
    <source>
        <dbReference type="Proteomes" id="UP001415857"/>
    </source>
</evidence>
<protein>
    <submittedName>
        <fullName evidence="1">Uncharacterized protein</fullName>
    </submittedName>
</protein>
<dbReference type="Proteomes" id="UP001415857">
    <property type="component" value="Unassembled WGS sequence"/>
</dbReference>
<comment type="caution">
    <text evidence="1">The sequence shown here is derived from an EMBL/GenBank/DDBJ whole genome shotgun (WGS) entry which is preliminary data.</text>
</comment>
<dbReference type="AlphaFoldDB" id="A0AAP0S183"/>